<keyword evidence="1" id="KW-0472">Membrane</keyword>
<dbReference type="EMBL" id="JAHUZB010000013">
    <property type="protein sequence ID" value="MBV7392482.1"/>
    <property type="molecule type" value="Genomic_DNA"/>
</dbReference>
<dbReference type="Pfam" id="PF09479">
    <property type="entry name" value="Flg_new"/>
    <property type="match status" value="4"/>
</dbReference>
<evidence type="ECO:0000256" key="1">
    <source>
        <dbReference type="SAM" id="Phobius"/>
    </source>
</evidence>
<keyword evidence="1" id="KW-0812">Transmembrane</keyword>
<dbReference type="RefSeq" id="WP_218327696.1">
    <property type="nucleotide sequence ID" value="NZ_JAHUZB010000013.1"/>
</dbReference>
<name>A0ABS6TI15_9ENTE</name>
<keyword evidence="1" id="KW-1133">Transmembrane helix</keyword>
<comment type="caution">
    <text evidence="2">The sequence shown here is derived from an EMBL/GenBank/DDBJ whole genome shotgun (WGS) entry which is preliminary data.</text>
</comment>
<protein>
    <submittedName>
        <fullName evidence="2">InlB B-repeat-containing protein</fullName>
    </submittedName>
</protein>
<evidence type="ECO:0000313" key="3">
    <source>
        <dbReference type="Proteomes" id="UP000774130"/>
    </source>
</evidence>
<sequence>EAINYEVSFDKNASDAIGSMSNQAFSYDEQKELSENAFTRPGYTFTGWNTEAKGSGTTYADKAQVKNLLAKDGNTITLYAQWSGNKENSILFDLNADNDPNATTEQENILNLATGSSYDLSTGIKDASRTGYKFTGWYTEATSSTKMPASLVIPNGNTTYYAHWEAINYEVAFDKNASDAIGAMKNQKFAYDVSQDLSENEFKRAGYTFVGWSITPQTSSTPTYGNKQNVKNLTTKNDGLITLFAIWSANQNNIYFDPNGGATEQNTISQPTDAQVDLTNIKLATREGYNFEGWYTSKDGNEKMPDTVKMPSNDITYYAKWTAKQSNGLGSNNAINGGTNGTSGTTGKSLPRTGDNFSILSIFSGFIIVITSLIIFIRRKYKDQLEK</sequence>
<reference evidence="2 3" key="1">
    <citation type="submission" date="2021-06" db="EMBL/GenBank/DDBJ databases">
        <title>Enterococcus alishanensis sp. nov., a novel lactic acid bacterium isolated from fresh coffee beans.</title>
        <authorList>
            <person name="Chen Y.-S."/>
        </authorList>
    </citation>
    <scope>NUCLEOTIDE SEQUENCE [LARGE SCALE GENOMIC DNA]</scope>
    <source>
        <strain evidence="2 3">ALS3</strain>
    </source>
</reference>
<feature type="transmembrane region" description="Helical" evidence="1">
    <location>
        <begin position="357"/>
        <end position="377"/>
    </location>
</feature>
<dbReference type="InterPro" id="IPR013378">
    <property type="entry name" value="InlB-like_B-rpt"/>
</dbReference>
<organism evidence="2 3">
    <name type="scientific">Enterococcus alishanensis</name>
    <dbReference type="NCBI Taxonomy" id="1303817"/>
    <lineage>
        <taxon>Bacteria</taxon>
        <taxon>Bacillati</taxon>
        <taxon>Bacillota</taxon>
        <taxon>Bacilli</taxon>
        <taxon>Lactobacillales</taxon>
        <taxon>Enterococcaceae</taxon>
        <taxon>Enterococcus</taxon>
    </lineage>
</organism>
<keyword evidence="3" id="KW-1185">Reference proteome</keyword>
<dbReference type="NCBIfam" id="TIGR01167">
    <property type="entry name" value="LPXTG_anchor"/>
    <property type="match status" value="1"/>
</dbReference>
<proteinExistence type="predicted"/>
<dbReference type="Proteomes" id="UP000774130">
    <property type="component" value="Unassembled WGS sequence"/>
</dbReference>
<gene>
    <name evidence="2" type="ORF">KUA55_17660</name>
</gene>
<feature type="non-terminal residue" evidence="2">
    <location>
        <position position="1"/>
    </location>
</feature>
<accession>A0ABS6TI15</accession>
<evidence type="ECO:0000313" key="2">
    <source>
        <dbReference type="EMBL" id="MBV7392482.1"/>
    </source>
</evidence>
<dbReference type="NCBIfam" id="TIGR02543">
    <property type="entry name" value="List_Bact_rpt"/>
    <property type="match status" value="3"/>
</dbReference>